<keyword evidence="7 10" id="KW-0119">Carbohydrate metabolism</keyword>
<evidence type="ECO:0000313" key="13">
    <source>
        <dbReference type="EMBL" id="UYF92593.1"/>
    </source>
</evidence>
<evidence type="ECO:0000256" key="8">
    <source>
        <dbReference type="ARBA" id="ARBA00031423"/>
    </source>
</evidence>
<dbReference type="Proteomes" id="UP000325466">
    <property type="component" value="Unassembled WGS sequence"/>
</dbReference>
<keyword evidence="14" id="KW-1185">Reference proteome</keyword>
<dbReference type="PANTHER" id="PTHR32438">
    <property type="entry name" value="4-ALPHA-GLUCANOTRANSFERASE DPE1, CHLOROPLASTIC/AMYLOPLASTIC"/>
    <property type="match status" value="1"/>
</dbReference>
<reference evidence="13" key="3">
    <citation type="submission" date="2022-09" db="EMBL/GenBank/DDBJ databases">
        <title>The genome sequence of Rhodococcus aetherivorans N1.</title>
        <authorList>
            <person name="Jiang W."/>
        </authorList>
    </citation>
    <scope>NUCLEOTIDE SEQUENCE</scope>
    <source>
        <strain evidence="13">N1</strain>
    </source>
</reference>
<keyword evidence="6 10" id="KW-0808">Transferase</keyword>
<dbReference type="AlphaFoldDB" id="A0AA46NZ43"/>
<dbReference type="Proteomes" id="UP001163947">
    <property type="component" value="Chromosome"/>
</dbReference>
<dbReference type="PANTHER" id="PTHR32438:SF5">
    <property type="entry name" value="4-ALPHA-GLUCANOTRANSFERASE DPE1, CHLOROPLASTIC_AMYLOPLASTIC"/>
    <property type="match status" value="1"/>
</dbReference>
<protein>
    <recommendedName>
        <fullName evidence="4 10">4-alpha-glucanotransferase</fullName>
        <ecNumber evidence="3 10">2.4.1.25</ecNumber>
    </recommendedName>
    <alternativeName>
        <fullName evidence="8 10">Amylomaltase</fullName>
    </alternativeName>
    <alternativeName>
        <fullName evidence="9 10">Disproportionating enzyme</fullName>
    </alternativeName>
</protein>
<evidence type="ECO:0000256" key="1">
    <source>
        <dbReference type="ARBA" id="ARBA00000439"/>
    </source>
</evidence>
<proteinExistence type="inferred from homology"/>
<evidence type="ECO:0000256" key="2">
    <source>
        <dbReference type="ARBA" id="ARBA00005684"/>
    </source>
</evidence>
<evidence type="ECO:0000256" key="10">
    <source>
        <dbReference type="RuleBase" id="RU361207"/>
    </source>
</evidence>
<reference evidence="12 14" key="1">
    <citation type="journal article" date="2018" name="Biodegradation">
        <title>1,4-Dioxane degradation characteristics of Rhodococcus aetherivorans JCM 14343.</title>
        <authorList>
            <person name="Inoue D."/>
            <person name="Tsunoda T."/>
            <person name="Yamamoto N."/>
            <person name="Ike M."/>
            <person name="Sei K."/>
        </authorList>
    </citation>
    <scope>NUCLEOTIDE SEQUENCE [LARGE SCALE GENOMIC DNA]</scope>
    <source>
        <strain evidence="12 14">JCM 14343</strain>
    </source>
</reference>
<evidence type="ECO:0000256" key="4">
    <source>
        <dbReference type="ARBA" id="ARBA00020295"/>
    </source>
</evidence>
<evidence type="ECO:0000313" key="14">
    <source>
        <dbReference type="Proteomes" id="UP000325466"/>
    </source>
</evidence>
<dbReference type="Pfam" id="PF02446">
    <property type="entry name" value="Glyco_hydro_77"/>
    <property type="match status" value="1"/>
</dbReference>
<dbReference type="RefSeq" id="WP_043797250.1">
    <property type="nucleotide sequence ID" value="NZ_BAAAYP010000043.1"/>
</dbReference>
<comment type="similarity">
    <text evidence="2 10">Belongs to the disproportionating enzyme family.</text>
</comment>
<gene>
    <name evidence="13" type="primary">malQ</name>
    <name evidence="13" type="ORF">OCS65_19220</name>
    <name evidence="12" type="ORF">RAJCM14343_0577</name>
</gene>
<sequence length="711" mass="78562">MTSTVKLRELAEQFGIATSYVGWDKQDHYASDDTLRRVLASLGVSAGTEAEIDAVLADLPNEPWRRMLPPVLVVVQGEERTFPVHVPHGTAVQVQVRTEDGDVVDVAQRDVWVDPREVDGRLVGRATFAVPDLPLGWHTLHARSDDTAAETTLVVTPARLGTADRLLERRRRGLAAQLYSVRSKRSWGVGDFADLADLAAITASVDGGDFVLVNPVHAGEPEPPLEPSPYLPSSRRFVHPIYLRVENIREAAFLPRKHRKTLEAYAGKFAKSNRKDKRIDRDAAFRAKIDVLGHVFRVPRSPARQAEFDAFRAAGGDALTDFALWCALTEKFGDRSARWETLAATPDTPYVARQRTKLAERIEFHCWLQWLCDEQLAEAQSAARAAGMDVGIVHDLAVGVRPDGADAWTLGDALIRDMTVGAPPDDFNRQGQDWTQPPWHPVRLAELGYRPYRDVVRTALRHAGGLRVDHILGLFRTWWIPEGCTPDQGTYVTYDHEALIGILALEAHRADAVLIGEDLGVFESWVQEYLSRRGIAGTSILWFERDGDDPRPPESYRELCLTSVTTHDLPPTAGLLAGEHITLRSELGLLERDLETEAADAAAERDAVLAVLRERGLLDEVADERRTVEALHRFVAASPSALIGVSLADAVGERRSQNQPGTTDEYPNWRIPLADEKGRTVLLDDLPGNERFAALLAAVAPATDPSAADRV</sequence>
<evidence type="ECO:0000256" key="3">
    <source>
        <dbReference type="ARBA" id="ARBA00012560"/>
    </source>
</evidence>
<dbReference type="EC" id="2.4.1.25" evidence="3 10"/>
<evidence type="ECO:0000313" key="15">
    <source>
        <dbReference type="Proteomes" id="UP001163947"/>
    </source>
</evidence>
<dbReference type="GeneID" id="83622596"/>
<dbReference type="InterPro" id="IPR003385">
    <property type="entry name" value="Glyco_hydro_77"/>
</dbReference>
<name>A0AA46NZ43_9NOCA</name>
<reference evidence="12" key="2">
    <citation type="submission" date="2019-10" db="EMBL/GenBank/DDBJ databases">
        <title>Draft genome sequence of Rhodococcus aetherivorans JCM 14343.</title>
        <authorList>
            <person name="Inoue D."/>
            <person name="Nakazawa M."/>
            <person name="Yamamoto N."/>
            <person name="Sei K."/>
            <person name="Ike M."/>
        </authorList>
    </citation>
    <scope>NUCLEOTIDE SEQUENCE</scope>
    <source>
        <strain evidence="12">JCM 14343</strain>
    </source>
</reference>
<organism evidence="13 15">
    <name type="scientific">Rhodococcus aetherivorans</name>
    <dbReference type="NCBI Taxonomy" id="191292"/>
    <lineage>
        <taxon>Bacteria</taxon>
        <taxon>Bacillati</taxon>
        <taxon>Actinomycetota</taxon>
        <taxon>Actinomycetes</taxon>
        <taxon>Mycobacteriales</taxon>
        <taxon>Nocardiaceae</taxon>
        <taxon>Rhodococcus</taxon>
    </lineage>
</organism>
<evidence type="ECO:0000259" key="11">
    <source>
        <dbReference type="Pfam" id="PF21226"/>
    </source>
</evidence>
<dbReference type="InterPro" id="IPR017853">
    <property type="entry name" value="GH"/>
</dbReference>
<dbReference type="NCBIfam" id="TIGR00217">
    <property type="entry name" value="malQ"/>
    <property type="match status" value="1"/>
</dbReference>
<evidence type="ECO:0000256" key="6">
    <source>
        <dbReference type="ARBA" id="ARBA00022679"/>
    </source>
</evidence>
<dbReference type="EMBL" id="BLAH01000017">
    <property type="protein sequence ID" value="GES35330.1"/>
    <property type="molecule type" value="Genomic_DNA"/>
</dbReference>
<dbReference type="InterPro" id="IPR048458">
    <property type="entry name" value="MalQ_N"/>
</dbReference>
<dbReference type="EMBL" id="CP106982">
    <property type="protein sequence ID" value="UYF92593.1"/>
    <property type="molecule type" value="Genomic_DNA"/>
</dbReference>
<keyword evidence="5 10" id="KW-0328">Glycosyltransferase</keyword>
<evidence type="ECO:0000313" key="12">
    <source>
        <dbReference type="EMBL" id="GES35330.1"/>
    </source>
</evidence>
<dbReference type="GO" id="GO:0005975">
    <property type="term" value="P:carbohydrate metabolic process"/>
    <property type="evidence" value="ECO:0007669"/>
    <property type="project" value="InterPro"/>
</dbReference>
<evidence type="ECO:0000256" key="5">
    <source>
        <dbReference type="ARBA" id="ARBA00022676"/>
    </source>
</evidence>
<evidence type="ECO:0000256" key="7">
    <source>
        <dbReference type="ARBA" id="ARBA00023277"/>
    </source>
</evidence>
<dbReference type="Gene3D" id="3.20.20.80">
    <property type="entry name" value="Glycosidases"/>
    <property type="match status" value="1"/>
</dbReference>
<accession>A0AA46NZ43</accession>
<comment type="catalytic activity">
    <reaction evidence="1 10">
        <text>Transfers a segment of a (1-&gt;4)-alpha-D-glucan to a new position in an acceptor, which may be glucose or a (1-&gt;4)-alpha-D-glucan.</text>
        <dbReference type="EC" id="2.4.1.25"/>
    </reaction>
</comment>
<dbReference type="GO" id="GO:0004134">
    <property type="term" value="F:4-alpha-glucanotransferase activity"/>
    <property type="evidence" value="ECO:0007669"/>
    <property type="project" value="UniProtKB-EC"/>
</dbReference>
<dbReference type="Pfam" id="PF21226">
    <property type="entry name" value="MalQ_N"/>
    <property type="match status" value="1"/>
</dbReference>
<dbReference type="SUPFAM" id="SSF51445">
    <property type="entry name" value="(Trans)glycosidases"/>
    <property type="match status" value="1"/>
</dbReference>
<feature type="domain" description="MalQ N-terminal beta-sandwich" evidence="11">
    <location>
        <begin position="68"/>
        <end position="157"/>
    </location>
</feature>
<evidence type="ECO:0000256" key="9">
    <source>
        <dbReference type="ARBA" id="ARBA00031501"/>
    </source>
</evidence>